<keyword evidence="4" id="KW-0949">S-adenosyl-L-methionine</keyword>
<evidence type="ECO:0000313" key="15">
    <source>
        <dbReference type="EMBL" id="AOG17758.1"/>
    </source>
</evidence>
<name>A0A1B3PDF4_9DIPT</name>
<dbReference type="PANTHER" id="PTHR45838">
    <property type="entry name" value="HISTONE-LYSINE-N-METHYLTRANSFERASE 2 KMT2 FAMILY MEMBER"/>
    <property type="match status" value="1"/>
</dbReference>
<dbReference type="GO" id="GO:0005700">
    <property type="term" value="C:polytene chromosome"/>
    <property type="evidence" value="ECO:0007669"/>
    <property type="project" value="UniProtKB-ARBA"/>
</dbReference>
<feature type="compositionally biased region" description="Polar residues" evidence="13">
    <location>
        <begin position="458"/>
        <end position="468"/>
    </location>
</feature>
<dbReference type="InterPro" id="IPR003888">
    <property type="entry name" value="FYrich_N"/>
</dbReference>
<evidence type="ECO:0000256" key="7">
    <source>
        <dbReference type="ARBA" id="ARBA00022771"/>
    </source>
</evidence>
<keyword evidence="6" id="KW-0677">Repeat</keyword>
<evidence type="ECO:0000256" key="4">
    <source>
        <dbReference type="ARBA" id="ARBA00022691"/>
    </source>
</evidence>
<evidence type="ECO:0000256" key="9">
    <source>
        <dbReference type="ARBA" id="ARBA00022853"/>
    </source>
</evidence>
<keyword evidence="8" id="KW-0862">Zinc</keyword>
<feature type="region of interest" description="Disordered" evidence="13">
    <location>
        <begin position="394"/>
        <end position="486"/>
    </location>
</feature>
<evidence type="ECO:0000256" key="6">
    <source>
        <dbReference type="ARBA" id="ARBA00022737"/>
    </source>
</evidence>
<dbReference type="Pfam" id="PF13771">
    <property type="entry name" value="zf-HC5HC2H"/>
    <property type="match status" value="1"/>
</dbReference>
<evidence type="ECO:0000256" key="5">
    <source>
        <dbReference type="ARBA" id="ARBA00022723"/>
    </source>
</evidence>
<evidence type="ECO:0000256" key="10">
    <source>
        <dbReference type="ARBA" id="ARBA00023015"/>
    </source>
</evidence>
<dbReference type="GO" id="GO:0098687">
    <property type="term" value="C:chromosomal region"/>
    <property type="evidence" value="ECO:0007669"/>
    <property type="project" value="UniProtKB-ARBA"/>
</dbReference>
<dbReference type="GO" id="GO:0035097">
    <property type="term" value="C:histone methyltransferase complex"/>
    <property type="evidence" value="ECO:0007669"/>
    <property type="project" value="TreeGrafter"/>
</dbReference>
<dbReference type="PROSITE" id="PS51805">
    <property type="entry name" value="EPHD"/>
    <property type="match status" value="1"/>
</dbReference>
<protein>
    <submittedName>
        <fullName evidence="15">Putative histone-lysine N-methyltransferase trithorax-like protein</fullName>
    </submittedName>
</protein>
<keyword evidence="5" id="KW-0479">Metal-binding</keyword>
<feature type="compositionally biased region" description="Polar residues" evidence="13">
    <location>
        <begin position="427"/>
        <end position="439"/>
    </location>
</feature>
<gene>
    <name evidence="15" type="primary">HMT-11</name>
</gene>
<dbReference type="InterPro" id="IPR013083">
    <property type="entry name" value="Znf_RING/FYVE/PHD"/>
</dbReference>
<keyword evidence="3 15" id="KW-0808">Transferase</keyword>
<dbReference type="FunFam" id="3.30.40.10:FF:000002">
    <property type="entry name" value="Histone-lysine N-methyltransferase"/>
    <property type="match status" value="1"/>
</dbReference>
<dbReference type="GO" id="GO:0032259">
    <property type="term" value="P:methylation"/>
    <property type="evidence" value="ECO:0007669"/>
    <property type="project" value="UniProtKB-KW"/>
</dbReference>
<keyword evidence="10" id="KW-0805">Transcription regulation</keyword>
<dbReference type="AlphaFoldDB" id="A0A1B3PDF4"/>
<keyword evidence="2 15" id="KW-0489">Methyltransferase</keyword>
<keyword evidence="11" id="KW-0804">Transcription</keyword>
<keyword evidence="12" id="KW-0539">Nucleus</keyword>
<dbReference type="Gene3D" id="3.30.160.360">
    <property type="match status" value="1"/>
</dbReference>
<dbReference type="GO" id="GO:0042800">
    <property type="term" value="F:histone H3K4 methyltransferase activity"/>
    <property type="evidence" value="ECO:0007669"/>
    <property type="project" value="TreeGrafter"/>
</dbReference>
<dbReference type="GO" id="GO:0008270">
    <property type="term" value="F:zinc ion binding"/>
    <property type="evidence" value="ECO:0007669"/>
    <property type="project" value="UniProtKB-KW"/>
</dbReference>
<evidence type="ECO:0000256" key="13">
    <source>
        <dbReference type="SAM" id="MobiDB-lite"/>
    </source>
</evidence>
<evidence type="ECO:0000256" key="3">
    <source>
        <dbReference type="ARBA" id="ARBA00022679"/>
    </source>
</evidence>
<dbReference type="Pfam" id="PF05964">
    <property type="entry name" value="FYRN"/>
    <property type="match status" value="1"/>
</dbReference>
<proteinExistence type="evidence at transcript level"/>
<feature type="non-terminal residue" evidence="15">
    <location>
        <position position="486"/>
    </location>
</feature>
<feature type="domain" description="PHD-type" evidence="14">
    <location>
        <begin position="94"/>
        <end position="201"/>
    </location>
</feature>
<comment type="subcellular location">
    <subcellularLocation>
        <location evidence="1">Nucleus</location>
    </subcellularLocation>
</comment>
<dbReference type="InterPro" id="IPR034732">
    <property type="entry name" value="EPHD"/>
</dbReference>
<dbReference type="GO" id="GO:0045893">
    <property type="term" value="P:positive regulation of DNA-templated transcription"/>
    <property type="evidence" value="ECO:0007669"/>
    <property type="project" value="TreeGrafter"/>
</dbReference>
<evidence type="ECO:0000256" key="8">
    <source>
        <dbReference type="ARBA" id="ARBA00022833"/>
    </source>
</evidence>
<dbReference type="Gene3D" id="3.30.40.10">
    <property type="entry name" value="Zinc/RING finger domain, C3HC4 (zinc finger)"/>
    <property type="match status" value="1"/>
</dbReference>
<reference evidence="15" key="1">
    <citation type="submission" date="2016-01" db="EMBL/GenBank/DDBJ databases">
        <title>Diversity of S-adenosylmethionine dependent methyltransferases of the cryptobiotic chironomid in relation to desiccation stress resistance.</title>
        <authorList>
            <person name="Deviatiiarov R."/>
            <person name="Gusev O."/>
            <person name="Aupov R."/>
            <person name="Cornette R."/>
            <person name="Kikawada T."/>
        </authorList>
    </citation>
    <scope>NUCLEOTIDE SEQUENCE</scope>
</reference>
<organism evidence="15">
    <name type="scientific">Polypedilum nubifer</name>
    <dbReference type="NCBI Taxonomy" id="54969"/>
    <lineage>
        <taxon>Eukaryota</taxon>
        <taxon>Metazoa</taxon>
        <taxon>Ecdysozoa</taxon>
        <taxon>Arthropoda</taxon>
        <taxon>Hexapoda</taxon>
        <taxon>Insecta</taxon>
        <taxon>Pterygota</taxon>
        <taxon>Neoptera</taxon>
        <taxon>Endopterygota</taxon>
        <taxon>Diptera</taxon>
        <taxon>Nematocera</taxon>
        <taxon>Chironomoidea</taxon>
        <taxon>Chironomidae</taxon>
        <taxon>Chironominae</taxon>
        <taxon>Polypedilum</taxon>
        <taxon>Polypedilum</taxon>
    </lineage>
</organism>
<evidence type="ECO:0000256" key="2">
    <source>
        <dbReference type="ARBA" id="ARBA00022603"/>
    </source>
</evidence>
<keyword evidence="7" id="KW-0863">Zinc-finger</keyword>
<evidence type="ECO:0000256" key="11">
    <source>
        <dbReference type="ARBA" id="ARBA00023163"/>
    </source>
</evidence>
<dbReference type="PANTHER" id="PTHR45838:SF4">
    <property type="entry name" value="HISTONE-LYSINE N-METHYLTRANSFERASE TRITHORAX"/>
    <property type="match status" value="1"/>
</dbReference>
<dbReference type="SMART" id="SM00541">
    <property type="entry name" value="FYRN"/>
    <property type="match status" value="1"/>
</dbReference>
<evidence type="ECO:0000256" key="12">
    <source>
        <dbReference type="ARBA" id="ARBA00023242"/>
    </source>
</evidence>
<keyword evidence="9" id="KW-0156">Chromatin regulator</keyword>
<dbReference type="EMBL" id="KU659960">
    <property type="protein sequence ID" value="AOG17758.1"/>
    <property type="molecule type" value="mRNA"/>
</dbReference>
<evidence type="ECO:0000259" key="14">
    <source>
        <dbReference type="PROSITE" id="PS51805"/>
    </source>
</evidence>
<sequence length="486" mass="54909">MNKILNDAQSEDLVVAYNEIISEIFPWYQNETKACTDALEETMNDHSKGDLLDDLIIETADSEYYMMSNFSVPEGLIKNEAEYLQTIFFNEKDNRACMLCKKEGECSSEEEGRLLYCGHNTWVHTNCALWSAEVYEEIDGSLQNVHSAISRGRLIKCSKCGIKGATVGCNFKNCGEQYHFQCARSMCEFRTDKSVYCPLHVSKESDEEKPQLESNFQVNRSVYVELDRRKKKTVEASKVQFLIGSLCVTKMGRIVPILSDAGDYLVPVDFECTRLFWSSKHPWNIVEYKIKISIQRSNYLSMTIDKGINLTVDHSKSVQTIQKNLKQIALFHSSIAKEQETMVVEETQDEEAPNQTNDLFPPEIKAAIFEDLPHDVLDGISMFDIFPKDPADAKTTFYNQGSDEDDESSKSNQVNGDGDADSDFNGLLNSIESEFSSEYATFGKRDDPEPKKRKVSNAAISDSNNNPGTKVEQEPKSSAGMSLQKF</sequence>
<evidence type="ECO:0000256" key="1">
    <source>
        <dbReference type="ARBA" id="ARBA00004123"/>
    </source>
</evidence>
<dbReference type="PROSITE" id="PS51542">
    <property type="entry name" value="FYRN"/>
    <property type="match status" value="1"/>
</dbReference>
<accession>A0A1B3PDF4</accession>